<reference evidence="1 2" key="1">
    <citation type="submission" date="2024-03" db="EMBL/GenBank/DDBJ databases">
        <title>Two novel species of the genus Flavobacterium exhibiting potentially degradation of complex polysaccharides.</title>
        <authorList>
            <person name="Lian X."/>
        </authorList>
    </citation>
    <scope>NUCLEOTIDE SEQUENCE [LARGE SCALE GENOMIC DNA]</scope>
    <source>
        <strain evidence="2">j3</strain>
    </source>
</reference>
<dbReference type="EMBL" id="JBCGDO010000008">
    <property type="protein sequence ID" value="MEM0542510.1"/>
    <property type="molecule type" value="Genomic_DNA"/>
</dbReference>
<name>A0ABU9N7H6_9FLAO</name>
<evidence type="ECO:0000313" key="1">
    <source>
        <dbReference type="EMBL" id="MEM0542510.1"/>
    </source>
</evidence>
<accession>A0ABU9N7H6</accession>
<comment type="caution">
    <text evidence="1">The sequence shown here is derived from an EMBL/GenBank/DDBJ whole genome shotgun (WGS) entry which is preliminary data.</text>
</comment>
<dbReference type="RefSeq" id="WP_342695717.1">
    <property type="nucleotide sequence ID" value="NZ_JBCGDO010000008.1"/>
</dbReference>
<organism evidence="1 2">
    <name type="scientific">Flavobacterium aureirubrum</name>
    <dbReference type="NCBI Taxonomy" id="3133147"/>
    <lineage>
        <taxon>Bacteria</taxon>
        <taxon>Pseudomonadati</taxon>
        <taxon>Bacteroidota</taxon>
        <taxon>Flavobacteriia</taxon>
        <taxon>Flavobacteriales</taxon>
        <taxon>Flavobacteriaceae</taxon>
        <taxon>Flavobacterium</taxon>
    </lineage>
</organism>
<gene>
    <name evidence="1" type="ORF">WFZ85_07765</name>
</gene>
<sequence length="224" mass="26239">MIDIVIFVEDKNDVVFVRDFILKNYCNSDIACSKYVTEKEYEIIVGAIKVLIADTNKGNTEEEKTGGWAKIKGQINSNFFIKQINENENIKFITLFDADEDKTDNITKKETDINNWLSDKKYKIDRFYLPFNNSESHNLEQLLELSFNKSILECWNAFMSCMVKDGNNEAEEPKSKKGKIIIYKDIYSSLKNNKNEYLSEMWNLDVQTNENLKPLKQFLDQYLN</sequence>
<keyword evidence="2" id="KW-1185">Reference proteome</keyword>
<evidence type="ECO:0000313" key="2">
    <source>
        <dbReference type="Proteomes" id="UP001460072"/>
    </source>
</evidence>
<dbReference type="Proteomes" id="UP001460072">
    <property type="component" value="Unassembled WGS sequence"/>
</dbReference>
<proteinExistence type="predicted"/>
<protein>
    <recommendedName>
        <fullName evidence="3">DUF4276 family protein</fullName>
    </recommendedName>
</protein>
<evidence type="ECO:0008006" key="3">
    <source>
        <dbReference type="Google" id="ProtNLM"/>
    </source>
</evidence>